<accession>A0ABW0Q620</accession>
<evidence type="ECO:0000256" key="1">
    <source>
        <dbReference type="ARBA" id="ARBA00001946"/>
    </source>
</evidence>
<dbReference type="Pfam" id="PF04794">
    <property type="entry name" value="YdjC"/>
    <property type="match status" value="1"/>
</dbReference>
<keyword evidence="4" id="KW-0460">Magnesium</keyword>
<dbReference type="RefSeq" id="WP_068833804.1">
    <property type="nucleotide sequence ID" value="NZ_JBHSMX010000008.1"/>
</dbReference>
<dbReference type="InterPro" id="IPR011330">
    <property type="entry name" value="Glyco_hydro/deAcase_b/a-brl"/>
</dbReference>
<comment type="cofactor">
    <cofactor evidence="1">
        <name>Mg(2+)</name>
        <dbReference type="ChEBI" id="CHEBI:18420"/>
    </cofactor>
</comment>
<keyword evidence="7" id="KW-1185">Reference proteome</keyword>
<name>A0ABW0Q620_9BURK</name>
<dbReference type="Gene3D" id="3.20.20.370">
    <property type="entry name" value="Glycoside hydrolase/deacetylase"/>
    <property type="match status" value="1"/>
</dbReference>
<gene>
    <name evidence="6" type="ORF">ACFPP7_03515</name>
</gene>
<proteinExistence type="predicted"/>
<evidence type="ECO:0000313" key="7">
    <source>
        <dbReference type="Proteomes" id="UP001596084"/>
    </source>
</evidence>
<comment type="caution">
    <text evidence="6">The sequence shown here is derived from an EMBL/GenBank/DDBJ whole genome shotgun (WGS) entry which is preliminary data.</text>
</comment>
<keyword evidence="3" id="KW-0378">Hydrolase</keyword>
<keyword evidence="5" id="KW-0119">Carbohydrate metabolism</keyword>
<dbReference type="SUPFAM" id="SSF88713">
    <property type="entry name" value="Glycoside hydrolase/deacetylase"/>
    <property type="match status" value="1"/>
</dbReference>
<dbReference type="CDD" id="cd10807">
    <property type="entry name" value="YdjC_like_3"/>
    <property type="match status" value="1"/>
</dbReference>
<dbReference type="PANTHER" id="PTHR31609">
    <property type="entry name" value="YDJC DEACETYLASE FAMILY MEMBER"/>
    <property type="match status" value="1"/>
</dbReference>
<protein>
    <submittedName>
        <fullName evidence="6">ChbG/HpnK family deacetylase</fullName>
    </submittedName>
</protein>
<reference evidence="7" key="1">
    <citation type="journal article" date="2019" name="Int. J. Syst. Evol. Microbiol.">
        <title>The Global Catalogue of Microorganisms (GCM) 10K type strain sequencing project: providing services to taxonomists for standard genome sequencing and annotation.</title>
        <authorList>
            <consortium name="The Broad Institute Genomics Platform"/>
            <consortium name="The Broad Institute Genome Sequencing Center for Infectious Disease"/>
            <person name="Wu L."/>
            <person name="Ma J."/>
        </authorList>
    </citation>
    <scope>NUCLEOTIDE SEQUENCE [LARGE SCALE GENOMIC DNA]</scope>
    <source>
        <strain evidence="7">CGMCC 4.7277</strain>
    </source>
</reference>
<evidence type="ECO:0000256" key="2">
    <source>
        <dbReference type="ARBA" id="ARBA00022723"/>
    </source>
</evidence>
<evidence type="ECO:0000256" key="5">
    <source>
        <dbReference type="ARBA" id="ARBA00023277"/>
    </source>
</evidence>
<dbReference type="Proteomes" id="UP001596084">
    <property type="component" value="Unassembled WGS sequence"/>
</dbReference>
<sequence>MKYLTVCADDFAASEGISQGIARLAGLGRISATSAMVLSPRWAEDAALLQEVRGHIDVGLHLDWTSAFAHAAGHGLSLRGAMLKAVMGGFDQAAARAVIERQLDAFEAVWKGPPDHIDGHQHVQQFAGIRQALVAAVRERYAMNNRAYFRLSMGAKPDSSFKTKVIAGLGAAALAGLAKTAGIASAPALSGIYDFSGGAQRYAQLMAHWLHEAPEGAILMCHPAAWAEAGDEIGAARAWEYAYLAGDAFPQALASAGVILSRGAQLHLNA</sequence>
<organism evidence="6 7">
    <name type="scientific">Polaromonas jejuensis</name>
    <dbReference type="NCBI Taxonomy" id="457502"/>
    <lineage>
        <taxon>Bacteria</taxon>
        <taxon>Pseudomonadati</taxon>
        <taxon>Pseudomonadota</taxon>
        <taxon>Betaproteobacteria</taxon>
        <taxon>Burkholderiales</taxon>
        <taxon>Comamonadaceae</taxon>
        <taxon>Polaromonas</taxon>
    </lineage>
</organism>
<dbReference type="PANTHER" id="PTHR31609:SF1">
    <property type="entry name" value="CARBOHYDRATE DEACETYLASE"/>
    <property type="match status" value="1"/>
</dbReference>
<evidence type="ECO:0000256" key="3">
    <source>
        <dbReference type="ARBA" id="ARBA00022801"/>
    </source>
</evidence>
<evidence type="ECO:0000313" key="6">
    <source>
        <dbReference type="EMBL" id="MFC5519985.1"/>
    </source>
</evidence>
<dbReference type="EMBL" id="JBHSMX010000008">
    <property type="protein sequence ID" value="MFC5519985.1"/>
    <property type="molecule type" value="Genomic_DNA"/>
</dbReference>
<dbReference type="InterPro" id="IPR006879">
    <property type="entry name" value="YdjC-like"/>
</dbReference>
<keyword evidence="2" id="KW-0479">Metal-binding</keyword>
<evidence type="ECO:0000256" key="4">
    <source>
        <dbReference type="ARBA" id="ARBA00022842"/>
    </source>
</evidence>